<feature type="region of interest" description="Disordered" evidence="1">
    <location>
        <begin position="16"/>
        <end position="37"/>
    </location>
</feature>
<dbReference type="AlphaFoldDB" id="A0A8J6NHS5"/>
<protein>
    <submittedName>
        <fullName evidence="2">Uncharacterized protein</fullName>
    </submittedName>
</protein>
<dbReference type="EMBL" id="JACNJN010000038">
    <property type="protein sequence ID" value="MBC8334038.1"/>
    <property type="molecule type" value="Genomic_DNA"/>
</dbReference>
<dbReference type="Proteomes" id="UP000614469">
    <property type="component" value="Unassembled WGS sequence"/>
</dbReference>
<organism evidence="2 3">
    <name type="scientific">Candidatus Desulfolinea nitratireducens</name>
    <dbReference type="NCBI Taxonomy" id="2841698"/>
    <lineage>
        <taxon>Bacteria</taxon>
        <taxon>Bacillati</taxon>
        <taxon>Chloroflexota</taxon>
        <taxon>Anaerolineae</taxon>
        <taxon>Anaerolineales</taxon>
        <taxon>Anaerolineales incertae sedis</taxon>
        <taxon>Candidatus Desulfolinea</taxon>
    </lineage>
</organism>
<proteinExistence type="predicted"/>
<reference evidence="2 3" key="1">
    <citation type="submission" date="2020-08" db="EMBL/GenBank/DDBJ databases">
        <title>Bridging the membrane lipid divide: bacteria of the FCB group superphylum have the potential to synthesize archaeal ether lipids.</title>
        <authorList>
            <person name="Villanueva L."/>
            <person name="Von Meijenfeldt F.A.B."/>
            <person name="Westbye A.B."/>
            <person name="Yadav S."/>
            <person name="Hopmans E.C."/>
            <person name="Dutilh B.E."/>
            <person name="Sinninghe Damste J.S."/>
        </authorList>
    </citation>
    <scope>NUCLEOTIDE SEQUENCE [LARGE SCALE GENOMIC DNA]</scope>
    <source>
        <strain evidence="2">NIOZ-UU36</strain>
    </source>
</reference>
<evidence type="ECO:0000313" key="2">
    <source>
        <dbReference type="EMBL" id="MBC8334038.1"/>
    </source>
</evidence>
<sequence length="336" mass="38657">MSFLLDLLRKIFGFGKKPPAPKPDPKPAPPVNDPNEPANITVNRVLAIIYNPTMDAETGEKLADQEGWHRPADLMTGFSADLQETSHGMVRNEIIERIDVDEFPVKADGFRYSPSQYLDVLHGITPQHEPHQVDYQAILGDFNIAERVENNEIDEVWVFAFPYAGFYESVMAGKDAFWCNAPPLEGTAHISRRFLMMGFSYERGVGEMLEAFTHRIESIMKKTFAKTSGDANLWKRYTRYDKKNPGQANLGNVHFAPNSLRDYDWGDPRFVSSNCDDWYNFPDFQGITRQVNASEWGNGDIRLHHRWWMDHIPHVAGRINGIHNNWWQYIMDPQKV</sequence>
<feature type="non-terminal residue" evidence="2">
    <location>
        <position position="336"/>
    </location>
</feature>
<comment type="caution">
    <text evidence="2">The sequence shown here is derived from an EMBL/GenBank/DDBJ whole genome shotgun (WGS) entry which is preliminary data.</text>
</comment>
<feature type="compositionally biased region" description="Pro residues" evidence="1">
    <location>
        <begin position="18"/>
        <end position="32"/>
    </location>
</feature>
<evidence type="ECO:0000313" key="3">
    <source>
        <dbReference type="Proteomes" id="UP000614469"/>
    </source>
</evidence>
<evidence type="ECO:0000256" key="1">
    <source>
        <dbReference type="SAM" id="MobiDB-lite"/>
    </source>
</evidence>
<gene>
    <name evidence="2" type="ORF">H8E29_02130</name>
</gene>
<accession>A0A8J6NHS5</accession>
<name>A0A8J6NHS5_9CHLR</name>